<protein>
    <submittedName>
        <fullName evidence="1">Cytosolic protein</fullName>
    </submittedName>
</protein>
<dbReference type="AlphaFoldDB" id="A0AAW5BAE6"/>
<name>A0AAW5BAE6_9BACI</name>
<organism evidence="1 2">
    <name type="scientific">Oceanobacillus jordanicus</name>
    <dbReference type="NCBI Taxonomy" id="2867266"/>
    <lineage>
        <taxon>Bacteria</taxon>
        <taxon>Bacillati</taxon>
        <taxon>Bacillota</taxon>
        <taxon>Bacilli</taxon>
        <taxon>Bacillales</taxon>
        <taxon>Bacillaceae</taxon>
        <taxon>Oceanobacillus</taxon>
    </lineage>
</organism>
<proteinExistence type="predicted"/>
<evidence type="ECO:0000313" key="2">
    <source>
        <dbReference type="Proteomes" id="UP001199631"/>
    </source>
</evidence>
<reference evidence="1 2" key="1">
    <citation type="journal article" date="2022" name="Evol. Bioinform. Online">
        <title>Draft Genome Sequence of Oceanobacillus jordanicus Strain GSFE11, a Halotolerant Plant Growth-Promoting Bacterial Endophyte Isolated From the Jordan Valley.</title>
        <authorList>
            <person name="Alhindi T."/>
            <person name="Albdaiwi R."/>
        </authorList>
    </citation>
    <scope>NUCLEOTIDE SEQUENCE [LARGE SCALE GENOMIC DNA]</scope>
    <source>
        <strain evidence="1 2">GSFE11</strain>
    </source>
</reference>
<keyword evidence="2" id="KW-1185">Reference proteome</keyword>
<accession>A0AAW5BAE6</accession>
<evidence type="ECO:0000313" key="1">
    <source>
        <dbReference type="EMBL" id="MCG3420139.1"/>
    </source>
</evidence>
<gene>
    <name evidence="1" type="ORF">K3T81_13425</name>
</gene>
<comment type="caution">
    <text evidence="1">The sequence shown here is derived from an EMBL/GenBank/DDBJ whole genome shotgun (WGS) entry which is preliminary data.</text>
</comment>
<dbReference type="Proteomes" id="UP001199631">
    <property type="component" value="Unassembled WGS sequence"/>
</dbReference>
<sequence length="129" mass="14671">MGVRNTIGKYLSNHAETKENHWDESLNTHYYKTSKDKGLRALEDIIKNSPSYELNAVSAEHGEISMYVKKGKKAFVVATVIMVRPYQTAIDFSVTTESALPFDLGYSSKLIKTLYNELNKHLQLITDKK</sequence>
<dbReference type="RefSeq" id="WP_106897121.1">
    <property type="nucleotide sequence ID" value="NZ_JAIFZM010000011.1"/>
</dbReference>
<dbReference type="EMBL" id="JAIFZM010000011">
    <property type="protein sequence ID" value="MCG3420139.1"/>
    <property type="molecule type" value="Genomic_DNA"/>
</dbReference>